<protein>
    <recommendedName>
        <fullName evidence="5">RING-type E3 ubiquitin transferase</fullName>
        <ecNumber evidence="5">2.3.2.27</ecNumber>
    </recommendedName>
</protein>
<feature type="region of interest" description="Disordered" evidence="17">
    <location>
        <begin position="33"/>
        <end position="98"/>
    </location>
</feature>
<dbReference type="EC" id="2.3.2.27" evidence="5"/>
<dbReference type="InterPro" id="IPR025287">
    <property type="entry name" value="WAK_GUB"/>
</dbReference>
<dbReference type="InterPro" id="IPR046948">
    <property type="entry name" value="ATL20-22-like"/>
</dbReference>
<dbReference type="PANTHER" id="PTHR46279">
    <property type="entry name" value="RING/U-BOX SUPERFAMILY PROTEIN"/>
    <property type="match status" value="1"/>
</dbReference>
<evidence type="ECO:0000256" key="12">
    <source>
        <dbReference type="ARBA" id="ARBA00022833"/>
    </source>
</evidence>
<evidence type="ECO:0000256" key="13">
    <source>
        <dbReference type="ARBA" id="ARBA00022989"/>
    </source>
</evidence>
<sequence>MASNLCRRFSSPIVRSEYASSASRRLIVTTTQLFQTQQRDKKEPPISDVKEKIQNQIEEEKKYDSKAEESDDETVNKKTGEVGGPRGPEPTRYGDWEKGGRRGGGWTLTSLVLYSETYDILHPEALSTELQRLEVIRPTILIGGASDFCSNSFCSRNEPAIRFPFRLKNLQTAPCGYPGFNLFCNTFNKTLIDLPNSGKFSVQAIDYARQNIWLNDPENCLPKRLLELNLFGSPFKGFFLQDFMFFNCTFDYRMYKFNPIGCLSGENYTVFASSSQRTISFLKSRCISMAKVAVPVQWEFFEPVMTSDLSDDIRLKWGSPRCGRCKSQGGRCGFRNGSNGTQIECTNPAHRVLPRSARYAIVACAGIPGFLLLLGFLCFLCIRVRNYCWRPHRFMEFSIVVAPQPTTVVSGLDNPTIESYPKIILGESCRLPKPDDNICSICLCEYMPKETLRSIPECHHSFHSTCIDQWLRLNSSCPVCRNSPGSSPIGPEL</sequence>
<keyword evidence="9" id="KW-0732">Signal</keyword>
<comment type="catalytic activity">
    <reaction evidence="1">
        <text>S-ubiquitinyl-[E2 ubiquitin-conjugating enzyme]-L-cysteine + [acceptor protein]-L-lysine = [E2 ubiquitin-conjugating enzyme]-L-cysteine + N(6)-ubiquitinyl-[acceptor protein]-L-lysine.</text>
        <dbReference type="EC" id="2.3.2.27"/>
    </reaction>
</comment>
<evidence type="ECO:0000256" key="6">
    <source>
        <dbReference type="ARBA" id="ARBA00022679"/>
    </source>
</evidence>
<dbReference type="PANTHER" id="PTHR46279:SF10">
    <property type="entry name" value="RING-TYPE E3 UBIQUITIN TRANSFERASE"/>
    <property type="match status" value="1"/>
</dbReference>
<dbReference type="CDD" id="cd16461">
    <property type="entry name" value="RING-H2_EL5-like"/>
    <property type="match status" value="1"/>
</dbReference>
<keyword evidence="14 18" id="KW-0472">Membrane</keyword>
<comment type="similarity">
    <text evidence="4">Belongs to the SDHAF4 family.</text>
</comment>
<name>A0ABR0D7T6_9LAMI</name>
<reference evidence="20 21" key="1">
    <citation type="journal article" date="2023" name="bioRxiv">
        <title>Genome report: Whole genome sequence and annotation of Penstemon davidsonii.</title>
        <authorList>
            <person name="Ostevik K.L."/>
            <person name="Alabady M."/>
            <person name="Zhang M."/>
            <person name="Rausher M.D."/>
        </authorList>
    </citation>
    <scope>NUCLEOTIDE SEQUENCE [LARGE SCALE GENOMIC DNA]</scope>
    <source>
        <strain evidence="20">DNT005</strain>
        <tissue evidence="20">Whole leaf</tissue>
    </source>
</reference>
<accession>A0ABR0D7T6</accession>
<evidence type="ECO:0000256" key="16">
    <source>
        <dbReference type="PROSITE-ProRule" id="PRU00175"/>
    </source>
</evidence>
<keyword evidence="8" id="KW-0479">Metal-binding</keyword>
<evidence type="ECO:0000256" key="5">
    <source>
        <dbReference type="ARBA" id="ARBA00012483"/>
    </source>
</evidence>
<dbReference type="InterPro" id="IPR001841">
    <property type="entry name" value="Znf_RING"/>
</dbReference>
<evidence type="ECO:0000256" key="17">
    <source>
        <dbReference type="SAM" id="MobiDB-lite"/>
    </source>
</evidence>
<comment type="caution">
    <text evidence="20">The sequence shown here is derived from an EMBL/GenBank/DDBJ whole genome shotgun (WGS) entry which is preliminary data.</text>
</comment>
<keyword evidence="12" id="KW-0862">Zinc</keyword>
<keyword evidence="7 18" id="KW-0812">Transmembrane</keyword>
<gene>
    <name evidence="20" type="ORF">RD792_007966</name>
</gene>
<feature type="domain" description="RING-type" evidence="19">
    <location>
        <begin position="439"/>
        <end position="481"/>
    </location>
</feature>
<organism evidence="20 21">
    <name type="scientific">Penstemon davidsonii</name>
    <dbReference type="NCBI Taxonomy" id="160366"/>
    <lineage>
        <taxon>Eukaryota</taxon>
        <taxon>Viridiplantae</taxon>
        <taxon>Streptophyta</taxon>
        <taxon>Embryophyta</taxon>
        <taxon>Tracheophyta</taxon>
        <taxon>Spermatophyta</taxon>
        <taxon>Magnoliopsida</taxon>
        <taxon>eudicotyledons</taxon>
        <taxon>Gunneridae</taxon>
        <taxon>Pentapetalae</taxon>
        <taxon>asterids</taxon>
        <taxon>lamiids</taxon>
        <taxon>Lamiales</taxon>
        <taxon>Plantaginaceae</taxon>
        <taxon>Cheloneae</taxon>
        <taxon>Penstemon</taxon>
    </lineage>
</organism>
<evidence type="ECO:0000256" key="14">
    <source>
        <dbReference type="ARBA" id="ARBA00023136"/>
    </source>
</evidence>
<evidence type="ECO:0000259" key="19">
    <source>
        <dbReference type="PROSITE" id="PS50089"/>
    </source>
</evidence>
<dbReference type="InterPro" id="IPR013083">
    <property type="entry name" value="Znf_RING/FYVE/PHD"/>
</dbReference>
<evidence type="ECO:0000313" key="21">
    <source>
        <dbReference type="Proteomes" id="UP001291926"/>
    </source>
</evidence>
<dbReference type="Proteomes" id="UP001291926">
    <property type="component" value="Unassembled WGS sequence"/>
</dbReference>
<comment type="similarity">
    <text evidence="15">Belongs to the RING-type zinc finger family. ATL subfamily.</text>
</comment>
<keyword evidence="6" id="KW-0808">Transferase</keyword>
<evidence type="ECO:0000256" key="10">
    <source>
        <dbReference type="ARBA" id="ARBA00022771"/>
    </source>
</evidence>
<dbReference type="Pfam" id="PF13639">
    <property type="entry name" value="zf-RING_2"/>
    <property type="match status" value="1"/>
</dbReference>
<keyword evidence="21" id="KW-1185">Reference proteome</keyword>
<keyword evidence="10 16" id="KW-0863">Zinc-finger</keyword>
<evidence type="ECO:0000256" key="15">
    <source>
        <dbReference type="ARBA" id="ARBA00024209"/>
    </source>
</evidence>
<feature type="transmembrane region" description="Helical" evidence="18">
    <location>
        <begin position="359"/>
        <end position="382"/>
    </location>
</feature>
<evidence type="ECO:0000256" key="2">
    <source>
        <dbReference type="ARBA" id="ARBA00004167"/>
    </source>
</evidence>
<keyword evidence="13 18" id="KW-1133">Transmembrane helix</keyword>
<evidence type="ECO:0000256" key="18">
    <source>
        <dbReference type="SAM" id="Phobius"/>
    </source>
</evidence>
<evidence type="ECO:0000256" key="7">
    <source>
        <dbReference type="ARBA" id="ARBA00022692"/>
    </source>
</evidence>
<proteinExistence type="inferred from homology"/>
<comment type="subcellular location">
    <subcellularLocation>
        <location evidence="2">Membrane</location>
        <topology evidence="2">Single-pass membrane protein</topology>
    </subcellularLocation>
</comment>
<evidence type="ECO:0000256" key="9">
    <source>
        <dbReference type="ARBA" id="ARBA00022729"/>
    </source>
</evidence>
<dbReference type="EMBL" id="JAYDYQ010002533">
    <property type="protein sequence ID" value="KAK4485329.1"/>
    <property type="molecule type" value="Genomic_DNA"/>
</dbReference>
<evidence type="ECO:0000256" key="4">
    <source>
        <dbReference type="ARBA" id="ARBA00005701"/>
    </source>
</evidence>
<dbReference type="Gene3D" id="3.30.40.10">
    <property type="entry name" value="Zinc/RING finger domain, C3HC4 (zinc finger)"/>
    <property type="match status" value="1"/>
</dbReference>
<evidence type="ECO:0000256" key="3">
    <source>
        <dbReference type="ARBA" id="ARBA00004906"/>
    </source>
</evidence>
<evidence type="ECO:0000256" key="1">
    <source>
        <dbReference type="ARBA" id="ARBA00000900"/>
    </source>
</evidence>
<dbReference type="SMART" id="SM00184">
    <property type="entry name" value="RING"/>
    <property type="match status" value="1"/>
</dbReference>
<evidence type="ECO:0000313" key="20">
    <source>
        <dbReference type="EMBL" id="KAK4485329.1"/>
    </source>
</evidence>
<evidence type="ECO:0000256" key="8">
    <source>
        <dbReference type="ARBA" id="ARBA00022723"/>
    </source>
</evidence>
<keyword evidence="11" id="KW-0833">Ubl conjugation pathway</keyword>
<comment type="pathway">
    <text evidence="3">Protein modification; protein ubiquitination.</text>
</comment>
<dbReference type="PROSITE" id="PS50089">
    <property type="entry name" value="ZF_RING_2"/>
    <property type="match status" value="1"/>
</dbReference>
<evidence type="ECO:0000256" key="11">
    <source>
        <dbReference type="ARBA" id="ARBA00022786"/>
    </source>
</evidence>
<dbReference type="Pfam" id="PF13947">
    <property type="entry name" value="GUB_WAK_bind"/>
    <property type="match status" value="1"/>
</dbReference>
<feature type="compositionally biased region" description="Basic and acidic residues" evidence="17">
    <location>
        <begin position="38"/>
        <end position="80"/>
    </location>
</feature>
<dbReference type="Pfam" id="PF07896">
    <property type="entry name" value="DUF1674"/>
    <property type="match status" value="1"/>
</dbReference>
<dbReference type="InterPro" id="IPR012875">
    <property type="entry name" value="SDHF4"/>
</dbReference>
<dbReference type="SUPFAM" id="SSF57850">
    <property type="entry name" value="RING/U-box"/>
    <property type="match status" value="1"/>
</dbReference>